<dbReference type="EMBL" id="MU167254">
    <property type="protein sequence ID" value="KAG0146925.1"/>
    <property type="molecule type" value="Genomic_DNA"/>
</dbReference>
<organism evidence="1 2">
    <name type="scientific">Cronartium quercuum f. sp. fusiforme G11</name>
    <dbReference type="NCBI Taxonomy" id="708437"/>
    <lineage>
        <taxon>Eukaryota</taxon>
        <taxon>Fungi</taxon>
        <taxon>Dikarya</taxon>
        <taxon>Basidiomycota</taxon>
        <taxon>Pucciniomycotina</taxon>
        <taxon>Pucciniomycetes</taxon>
        <taxon>Pucciniales</taxon>
        <taxon>Coleosporiaceae</taxon>
        <taxon>Cronartium</taxon>
    </lineage>
</organism>
<protein>
    <submittedName>
        <fullName evidence="1">Uncharacterized protein</fullName>
    </submittedName>
</protein>
<evidence type="ECO:0000313" key="1">
    <source>
        <dbReference type="EMBL" id="KAG0146925.1"/>
    </source>
</evidence>
<gene>
    <name evidence="1" type="ORF">CROQUDRAFT_92068</name>
</gene>
<keyword evidence="2" id="KW-1185">Reference proteome</keyword>
<reference evidence="1" key="1">
    <citation type="submission" date="2013-11" db="EMBL/GenBank/DDBJ databases">
        <title>Genome sequence of the fusiform rust pathogen reveals effectors for host alternation and coevolution with pine.</title>
        <authorList>
            <consortium name="DOE Joint Genome Institute"/>
            <person name="Smith K."/>
            <person name="Pendleton A."/>
            <person name="Kubisiak T."/>
            <person name="Anderson C."/>
            <person name="Salamov A."/>
            <person name="Aerts A."/>
            <person name="Riley R."/>
            <person name="Clum A."/>
            <person name="Lindquist E."/>
            <person name="Ence D."/>
            <person name="Campbell M."/>
            <person name="Kronenberg Z."/>
            <person name="Feau N."/>
            <person name="Dhillon B."/>
            <person name="Hamelin R."/>
            <person name="Burleigh J."/>
            <person name="Smith J."/>
            <person name="Yandell M."/>
            <person name="Nelson C."/>
            <person name="Grigoriev I."/>
            <person name="Davis J."/>
        </authorList>
    </citation>
    <scope>NUCLEOTIDE SEQUENCE</scope>
    <source>
        <strain evidence="1">G11</strain>
    </source>
</reference>
<evidence type="ECO:0000313" key="2">
    <source>
        <dbReference type="Proteomes" id="UP000886653"/>
    </source>
</evidence>
<sequence length="146" mass="16067">MILLALSLKWVSGGSVQECGDFFGPKHDGTFFCKNSGGVAYNCPKSKVQDQFTVVMEGCVPYFDIYDFTLGPAAAAPSEQRCDAYKIYYRKQASFTHCAVLTTGAGETTKEAYRCKPPKAVPISMKDCEIIPDAQPTFGIEFYLDD</sequence>
<dbReference type="AlphaFoldDB" id="A0A9P6NH83"/>
<name>A0A9P6NH83_9BASI</name>
<comment type="caution">
    <text evidence="1">The sequence shown here is derived from an EMBL/GenBank/DDBJ whole genome shotgun (WGS) entry which is preliminary data.</text>
</comment>
<dbReference type="Proteomes" id="UP000886653">
    <property type="component" value="Unassembled WGS sequence"/>
</dbReference>
<dbReference type="OrthoDB" id="2499541at2759"/>
<proteinExistence type="predicted"/>
<accession>A0A9P6NH83</accession>